<evidence type="ECO:0000256" key="3">
    <source>
        <dbReference type="ARBA" id="ARBA00022722"/>
    </source>
</evidence>
<dbReference type="GO" id="GO:0042302">
    <property type="term" value="F:structural constituent of cuticle"/>
    <property type="evidence" value="ECO:0007669"/>
    <property type="project" value="UniProtKB-UniRule"/>
</dbReference>
<feature type="active site" description="Proton donor/acceptor" evidence="10">
    <location>
        <position position="122"/>
    </location>
</feature>
<dbReference type="AlphaFoldDB" id="A0A194Q792"/>
<dbReference type="GO" id="GO:0004527">
    <property type="term" value="F:exonuclease activity"/>
    <property type="evidence" value="ECO:0007669"/>
    <property type="project" value="UniProtKB-KW"/>
</dbReference>
<feature type="region of interest" description="Disordered" evidence="14">
    <location>
        <begin position="414"/>
        <end position="478"/>
    </location>
</feature>
<protein>
    <submittedName>
        <fullName evidence="15">Putative tyrosyl-DNA phosphodiesterase</fullName>
    </submittedName>
</protein>
<dbReference type="PANTHER" id="PTHR12415:SF0">
    <property type="entry name" value="TYROSYL-DNA PHOSPHODIESTERASE 1"/>
    <property type="match status" value="1"/>
</dbReference>
<comment type="subcellular location">
    <subcellularLocation>
        <location evidence="1">Nucleus</location>
    </subcellularLocation>
</comment>
<keyword evidence="16" id="KW-1185">Reference proteome</keyword>
<evidence type="ECO:0000256" key="2">
    <source>
        <dbReference type="ARBA" id="ARBA00010205"/>
    </source>
</evidence>
<reference evidence="15 16" key="1">
    <citation type="journal article" date="2015" name="Nat. Commun.">
        <title>Outbred genome sequencing and CRISPR/Cas9 gene editing in butterflies.</title>
        <authorList>
            <person name="Li X."/>
            <person name="Fan D."/>
            <person name="Zhang W."/>
            <person name="Liu G."/>
            <person name="Zhang L."/>
            <person name="Zhao L."/>
            <person name="Fang X."/>
            <person name="Chen L."/>
            <person name="Dong Y."/>
            <person name="Chen Y."/>
            <person name="Ding Y."/>
            <person name="Zhao R."/>
            <person name="Feng M."/>
            <person name="Zhu Y."/>
            <person name="Feng Y."/>
            <person name="Jiang X."/>
            <person name="Zhu D."/>
            <person name="Xiang H."/>
            <person name="Feng X."/>
            <person name="Li S."/>
            <person name="Wang J."/>
            <person name="Zhang G."/>
            <person name="Kronforst M.R."/>
            <person name="Wang W."/>
        </authorList>
    </citation>
    <scope>NUCLEOTIDE SEQUENCE [LARGE SCALE GENOMIC DNA]</scope>
    <source>
        <strain evidence="15">Ya'a_city_454_Px</strain>
        <tissue evidence="15">Whole body</tissue>
    </source>
</reference>
<sequence>MTRTGALLRQHCCVPPAENTKWPLIAQASSLGSYGKEPKLWLTGDFLHHFTKIKDQPQMLSTPAELKLIYPSLENVKQSHDDLLGGGCLPYAAEVHSKQPWLNNFLYQWQAKSNYRNKAMPHIKSYTRVSPDNKMAAYFLLTSANVSKAAWGTMNKGNRALRIMSYEAGVLFLPKFIINQDLFPMDRNATNRLILPYDIPPIKYTSDMSPWFICLSLVTFASVIRGEDSEYYAPQTFKQDKLIAISRALRPSQIESTELFQPVYQPWSDVIRNQKITDSYNKAAFTPAQNDVTPQSSNPQSWRPGPSSDDWKAPDQWVRKEQQASILHHKQALTSDGSFRFEYASDNGLAAGEVIEPDGSRVGAYQYKDPSGQLVKLKYRAGKEGFQILEGSHLPQSPQPQQPDNYYQNAYAQQKQYDQQQYTQRPETSQDWTPQNQAASGSQGAGGQYYNQNWKSDNQDGHYRDNELMEHRPHSFGGGYAFAFKG</sequence>
<name>A0A194Q792_PAPXU</name>
<dbReference type="EMBL" id="KQ459580">
    <property type="protein sequence ID" value="KPI99265.1"/>
    <property type="molecule type" value="Genomic_DNA"/>
</dbReference>
<dbReference type="GO" id="GO:0005634">
    <property type="term" value="C:nucleus"/>
    <property type="evidence" value="ECO:0007669"/>
    <property type="project" value="UniProtKB-SubCell"/>
</dbReference>
<dbReference type="GO" id="GO:0006281">
    <property type="term" value="P:DNA repair"/>
    <property type="evidence" value="ECO:0007669"/>
    <property type="project" value="UniProtKB-KW"/>
</dbReference>
<feature type="binding site" evidence="11">
    <location>
        <position position="124"/>
    </location>
    <ligand>
        <name>substrate</name>
    </ligand>
</feature>
<evidence type="ECO:0000313" key="16">
    <source>
        <dbReference type="Proteomes" id="UP000053268"/>
    </source>
</evidence>
<dbReference type="Pfam" id="PF06087">
    <property type="entry name" value="Tyr-DNA_phospho"/>
    <property type="match status" value="1"/>
</dbReference>
<dbReference type="Proteomes" id="UP000053268">
    <property type="component" value="Unassembled WGS sequence"/>
</dbReference>
<keyword evidence="9" id="KW-0539">Nucleus</keyword>
<keyword evidence="6" id="KW-0378">Hydrolase</keyword>
<dbReference type="SUPFAM" id="SSF56024">
    <property type="entry name" value="Phospholipase D/nuclease"/>
    <property type="match status" value="1"/>
</dbReference>
<evidence type="ECO:0000256" key="13">
    <source>
        <dbReference type="PROSITE-ProRule" id="PRU00497"/>
    </source>
</evidence>
<dbReference type="PROSITE" id="PS51155">
    <property type="entry name" value="CHIT_BIND_RR_2"/>
    <property type="match status" value="1"/>
</dbReference>
<comment type="similarity">
    <text evidence="2">Belongs to the tyrosyl-DNA phosphodiesterase family.</text>
</comment>
<evidence type="ECO:0000313" key="15">
    <source>
        <dbReference type="EMBL" id="KPI99265.1"/>
    </source>
</evidence>
<feature type="compositionally biased region" description="Low complexity" evidence="14">
    <location>
        <begin position="435"/>
        <end position="453"/>
    </location>
</feature>
<evidence type="ECO:0000256" key="6">
    <source>
        <dbReference type="ARBA" id="ARBA00022801"/>
    </source>
</evidence>
<evidence type="ECO:0000256" key="9">
    <source>
        <dbReference type="ARBA" id="ARBA00023242"/>
    </source>
</evidence>
<dbReference type="InterPro" id="IPR010347">
    <property type="entry name" value="Tdp1"/>
</dbReference>
<proteinExistence type="inferred from homology"/>
<feature type="compositionally biased region" description="Basic and acidic residues" evidence="14">
    <location>
        <begin position="457"/>
        <end position="473"/>
    </location>
</feature>
<evidence type="ECO:0000256" key="4">
    <source>
        <dbReference type="ARBA" id="ARBA00022729"/>
    </source>
</evidence>
<dbReference type="PANTHER" id="PTHR12415">
    <property type="entry name" value="TYROSYL-DNA PHOSPHODIESTERASE 1"/>
    <property type="match status" value="1"/>
</dbReference>
<keyword evidence="3" id="KW-0540">Nuclease</keyword>
<evidence type="ECO:0000256" key="11">
    <source>
        <dbReference type="PIRSR" id="PIRSR610347-2"/>
    </source>
</evidence>
<keyword evidence="5" id="KW-0227">DNA damage</keyword>
<dbReference type="Gene3D" id="3.30.870.10">
    <property type="entry name" value="Endonuclease Chain A"/>
    <property type="match status" value="1"/>
</dbReference>
<evidence type="ECO:0000256" key="12">
    <source>
        <dbReference type="PIRSR" id="PIRSR610347-3"/>
    </source>
</evidence>
<evidence type="ECO:0000256" key="1">
    <source>
        <dbReference type="ARBA" id="ARBA00004123"/>
    </source>
</evidence>
<dbReference type="GO" id="GO:0003697">
    <property type="term" value="F:single-stranded DNA binding"/>
    <property type="evidence" value="ECO:0007669"/>
    <property type="project" value="TreeGrafter"/>
</dbReference>
<evidence type="ECO:0000256" key="5">
    <source>
        <dbReference type="ARBA" id="ARBA00022763"/>
    </source>
</evidence>
<evidence type="ECO:0000256" key="14">
    <source>
        <dbReference type="SAM" id="MobiDB-lite"/>
    </source>
</evidence>
<evidence type="ECO:0000256" key="10">
    <source>
        <dbReference type="PIRSR" id="PIRSR610347-1"/>
    </source>
</evidence>
<feature type="compositionally biased region" description="Polar residues" evidence="14">
    <location>
        <begin position="287"/>
        <end position="301"/>
    </location>
</feature>
<dbReference type="GO" id="GO:0003690">
    <property type="term" value="F:double-stranded DNA binding"/>
    <property type="evidence" value="ECO:0007669"/>
    <property type="project" value="TreeGrafter"/>
</dbReference>
<keyword evidence="7" id="KW-0269">Exonuclease</keyword>
<feature type="compositionally biased region" description="Low complexity" evidence="14">
    <location>
        <begin position="414"/>
        <end position="426"/>
    </location>
</feature>
<keyword evidence="8" id="KW-0234">DNA repair</keyword>
<feature type="site" description="Interaction with DNA" evidence="12">
    <location>
        <position position="147"/>
    </location>
</feature>
<dbReference type="STRING" id="66420.A0A194Q792"/>
<dbReference type="GO" id="GO:0017005">
    <property type="term" value="F:3'-tyrosyl-DNA phosphodiesterase activity"/>
    <property type="evidence" value="ECO:0007669"/>
    <property type="project" value="TreeGrafter"/>
</dbReference>
<accession>A0A194Q792</accession>
<feature type="region of interest" description="Disordered" evidence="14">
    <location>
        <begin position="284"/>
        <end position="313"/>
    </location>
</feature>
<organism evidence="15 16">
    <name type="scientific">Papilio xuthus</name>
    <name type="common">Asian swallowtail butterfly</name>
    <dbReference type="NCBI Taxonomy" id="66420"/>
    <lineage>
        <taxon>Eukaryota</taxon>
        <taxon>Metazoa</taxon>
        <taxon>Ecdysozoa</taxon>
        <taxon>Arthropoda</taxon>
        <taxon>Hexapoda</taxon>
        <taxon>Insecta</taxon>
        <taxon>Pterygota</taxon>
        <taxon>Neoptera</taxon>
        <taxon>Endopterygota</taxon>
        <taxon>Lepidoptera</taxon>
        <taxon>Glossata</taxon>
        <taxon>Ditrysia</taxon>
        <taxon>Papilionoidea</taxon>
        <taxon>Papilionidae</taxon>
        <taxon>Papilioninae</taxon>
        <taxon>Papilio</taxon>
    </lineage>
</organism>
<dbReference type="InterPro" id="IPR000618">
    <property type="entry name" value="Insect_cuticle"/>
</dbReference>
<evidence type="ECO:0000256" key="7">
    <source>
        <dbReference type="ARBA" id="ARBA00022839"/>
    </source>
</evidence>
<evidence type="ECO:0000256" key="8">
    <source>
        <dbReference type="ARBA" id="ARBA00023204"/>
    </source>
</evidence>
<dbReference type="Pfam" id="PF00379">
    <property type="entry name" value="Chitin_bind_4"/>
    <property type="match status" value="1"/>
</dbReference>
<keyword evidence="13" id="KW-0193">Cuticle</keyword>
<keyword evidence="4" id="KW-0732">Signal</keyword>
<gene>
    <name evidence="15" type="ORF">RR46_05449</name>
</gene>